<organism evidence="3">
    <name type="scientific">Trichuris suis</name>
    <name type="common">pig whipworm</name>
    <dbReference type="NCBI Taxonomy" id="68888"/>
    <lineage>
        <taxon>Eukaryota</taxon>
        <taxon>Metazoa</taxon>
        <taxon>Ecdysozoa</taxon>
        <taxon>Nematoda</taxon>
        <taxon>Enoplea</taxon>
        <taxon>Dorylaimia</taxon>
        <taxon>Trichinellida</taxon>
        <taxon>Trichuridae</taxon>
        <taxon>Trichuris</taxon>
    </lineage>
</organism>
<dbReference type="Proteomes" id="UP000030758">
    <property type="component" value="Unassembled WGS sequence"/>
</dbReference>
<feature type="coiled-coil region" evidence="1">
    <location>
        <begin position="124"/>
        <end position="151"/>
    </location>
</feature>
<evidence type="ECO:0000313" key="2">
    <source>
        <dbReference type="EMBL" id="KFD59006.1"/>
    </source>
</evidence>
<gene>
    <name evidence="2" type="ORF">M513_00169</name>
    <name evidence="3" type="ORF">M514_00169</name>
</gene>
<protein>
    <submittedName>
        <fullName evidence="3">Uncharacterized protein</fullName>
    </submittedName>
</protein>
<accession>A0A085NU92</accession>
<evidence type="ECO:0000313" key="3">
    <source>
        <dbReference type="EMBL" id="KFD73038.1"/>
    </source>
</evidence>
<dbReference type="EMBL" id="KL363182">
    <property type="protein sequence ID" value="KFD59006.1"/>
    <property type="molecule type" value="Genomic_DNA"/>
</dbReference>
<name>A0A085NU92_9BILA</name>
<dbReference type="AlphaFoldDB" id="A0A085NU92"/>
<evidence type="ECO:0000256" key="1">
    <source>
        <dbReference type="SAM" id="Coils"/>
    </source>
</evidence>
<dbReference type="EMBL" id="KL367475">
    <property type="protein sequence ID" value="KFD73038.1"/>
    <property type="molecule type" value="Genomic_DNA"/>
</dbReference>
<proteinExistence type="predicted"/>
<evidence type="ECO:0000313" key="4">
    <source>
        <dbReference type="Proteomes" id="UP000030764"/>
    </source>
</evidence>
<feature type="coiled-coil region" evidence="1">
    <location>
        <begin position="46"/>
        <end position="97"/>
    </location>
</feature>
<sequence length="176" mass="19916">MSQRASRMDTFFSYLEECDNESRDIFSRAEIALNDGNNFANIETGNDKLAMQYGEMKKRVQELQQTQALLRETLETRAKLTAALQDTRAKLKAVRATAAVSSSARIDHLIAEMEASLPAHGNIISSIEETREETERIIEILQTTNKSAEELRETIRFVRSALPLMVMPEEEHVKIG</sequence>
<keyword evidence="4" id="KW-1185">Reference proteome</keyword>
<dbReference type="Proteomes" id="UP000030764">
    <property type="component" value="Unassembled WGS sequence"/>
</dbReference>
<reference evidence="3 4" key="1">
    <citation type="journal article" date="2014" name="Nat. Genet.">
        <title>Genome and transcriptome of the porcine whipworm Trichuris suis.</title>
        <authorList>
            <person name="Jex A.R."/>
            <person name="Nejsum P."/>
            <person name="Schwarz E.M."/>
            <person name="Hu L."/>
            <person name="Young N.D."/>
            <person name="Hall R.S."/>
            <person name="Korhonen P.K."/>
            <person name="Liao S."/>
            <person name="Thamsborg S."/>
            <person name="Xia J."/>
            <person name="Xu P."/>
            <person name="Wang S."/>
            <person name="Scheerlinck J.P."/>
            <person name="Hofmann A."/>
            <person name="Sternberg P.W."/>
            <person name="Wang J."/>
            <person name="Gasser R.B."/>
        </authorList>
    </citation>
    <scope>NUCLEOTIDE SEQUENCE [LARGE SCALE GENOMIC DNA]</scope>
    <source>
        <strain evidence="3">DCEP-RM93F</strain>
        <strain evidence="2">DCEP-RM93M</strain>
    </source>
</reference>
<keyword evidence="1" id="KW-0175">Coiled coil</keyword>